<proteinExistence type="predicted"/>
<dbReference type="Pfam" id="PF00296">
    <property type="entry name" value="Bac_luciferase"/>
    <property type="match status" value="1"/>
</dbReference>
<dbReference type="STRING" id="989370.AOQ71_16525"/>
<dbReference type="PANTHER" id="PTHR42847:SF4">
    <property type="entry name" value="ALKANESULFONATE MONOOXYGENASE-RELATED"/>
    <property type="match status" value="1"/>
</dbReference>
<name>A0A0R3DZ49_9BRAD</name>
<evidence type="ECO:0000313" key="6">
    <source>
        <dbReference type="EMBL" id="KRQ12732.1"/>
    </source>
</evidence>
<dbReference type="GO" id="GO:0046306">
    <property type="term" value="P:alkanesulfonate catabolic process"/>
    <property type="evidence" value="ECO:0007669"/>
    <property type="project" value="TreeGrafter"/>
</dbReference>
<organism evidence="6 7">
    <name type="scientific">Bradyrhizobium manausense</name>
    <dbReference type="NCBI Taxonomy" id="989370"/>
    <lineage>
        <taxon>Bacteria</taxon>
        <taxon>Pseudomonadati</taxon>
        <taxon>Pseudomonadota</taxon>
        <taxon>Alphaproteobacteria</taxon>
        <taxon>Hyphomicrobiales</taxon>
        <taxon>Nitrobacteraceae</taxon>
        <taxon>Bradyrhizobium</taxon>
    </lineage>
</organism>
<sequence length="326" mass="36360">MMPARLRVFPAISRNRDPEKYVGELMRVADVADRNGFEGILLFEGNDVFVEPWAMAQHILAATTRSSPLIAVNPVYMHPFTAAKFVSSFAQLYGRKVYLNMITGTAISDLQGLGDEQSHADRYVRLGEFVTLMRRLLSSPRPVNVNGRFYCASNLQLRPRLPAELMPEFLIAGQSDAARRVAEEAGCIKMQMLPPDLDRGLGASGMNFGIFARESRDEARQAAKARFRDNPDDRELLALTVENSDSVWKRRLYEGQSGELADNGYWLLPFLTFQADCPYLVGSYAEIGAQLKEFAAKGLTTVMLDMVADEAEMQHVCKALKASGMF</sequence>
<evidence type="ECO:0000313" key="7">
    <source>
        <dbReference type="Proteomes" id="UP000051936"/>
    </source>
</evidence>
<dbReference type="InterPro" id="IPR050172">
    <property type="entry name" value="SsuD_RutA_monooxygenase"/>
</dbReference>
<evidence type="ECO:0000256" key="3">
    <source>
        <dbReference type="ARBA" id="ARBA00023002"/>
    </source>
</evidence>
<gene>
    <name evidence="6" type="ORF">AOQ71_16525</name>
</gene>
<comment type="caution">
    <text evidence="6">The sequence shown here is derived from an EMBL/GenBank/DDBJ whole genome shotgun (WGS) entry which is preliminary data.</text>
</comment>
<keyword evidence="4" id="KW-0503">Monooxygenase</keyword>
<keyword evidence="7" id="KW-1185">Reference proteome</keyword>
<keyword evidence="1" id="KW-0285">Flavoprotein</keyword>
<dbReference type="GO" id="GO:0008726">
    <property type="term" value="F:alkanesulfonate monooxygenase activity"/>
    <property type="evidence" value="ECO:0007669"/>
    <property type="project" value="TreeGrafter"/>
</dbReference>
<dbReference type="Gene3D" id="3.20.20.30">
    <property type="entry name" value="Luciferase-like domain"/>
    <property type="match status" value="1"/>
</dbReference>
<evidence type="ECO:0000256" key="4">
    <source>
        <dbReference type="ARBA" id="ARBA00023033"/>
    </source>
</evidence>
<evidence type="ECO:0000256" key="1">
    <source>
        <dbReference type="ARBA" id="ARBA00022630"/>
    </source>
</evidence>
<reference evidence="6 7" key="1">
    <citation type="submission" date="2015-09" db="EMBL/GenBank/DDBJ databases">
        <title>Draft Genome Sequence of Bradyrhizobium manausense Strain BR 3351T, a Novel Symbiotic Nitrogen-Fixing Alphaproteobacterium Isolated from Brazilian Amazon Rain Forest.</title>
        <authorList>
            <person name="De Araujo J.L."/>
            <person name="Zilli J.E."/>
        </authorList>
    </citation>
    <scope>NUCLEOTIDE SEQUENCE [LARGE SCALE GENOMIC DNA]</scope>
    <source>
        <strain evidence="6 7">BR3351</strain>
    </source>
</reference>
<keyword evidence="3" id="KW-0560">Oxidoreductase</keyword>
<dbReference type="SUPFAM" id="SSF51679">
    <property type="entry name" value="Bacterial luciferase-like"/>
    <property type="match status" value="1"/>
</dbReference>
<keyword evidence="2" id="KW-0288">FMN</keyword>
<feature type="domain" description="Luciferase-like" evidence="5">
    <location>
        <begin position="20"/>
        <end position="186"/>
    </location>
</feature>
<dbReference type="InterPro" id="IPR011251">
    <property type="entry name" value="Luciferase-like_dom"/>
</dbReference>
<dbReference type="OrthoDB" id="9814695at2"/>
<evidence type="ECO:0000256" key="2">
    <source>
        <dbReference type="ARBA" id="ARBA00022643"/>
    </source>
</evidence>
<dbReference type="PANTHER" id="PTHR42847">
    <property type="entry name" value="ALKANESULFONATE MONOOXYGENASE"/>
    <property type="match status" value="1"/>
</dbReference>
<dbReference type="AlphaFoldDB" id="A0A0R3DZ49"/>
<dbReference type="Proteomes" id="UP000051936">
    <property type="component" value="Unassembled WGS sequence"/>
</dbReference>
<dbReference type="EMBL" id="LJYG01000062">
    <property type="protein sequence ID" value="KRQ12732.1"/>
    <property type="molecule type" value="Genomic_DNA"/>
</dbReference>
<evidence type="ECO:0000259" key="5">
    <source>
        <dbReference type="Pfam" id="PF00296"/>
    </source>
</evidence>
<dbReference type="RefSeq" id="WP_057747880.1">
    <property type="nucleotide sequence ID" value="NZ_LJYG01000062.1"/>
</dbReference>
<accession>A0A0R3DZ49</accession>
<dbReference type="InterPro" id="IPR036661">
    <property type="entry name" value="Luciferase-like_sf"/>
</dbReference>
<protein>
    <submittedName>
        <fullName evidence="6">Oxidoreductase</fullName>
    </submittedName>
</protein>